<dbReference type="PROSITE" id="PS50404">
    <property type="entry name" value="GST_NTER"/>
    <property type="match status" value="1"/>
</dbReference>
<dbReference type="AlphaFoldDB" id="A0A375CSM6"/>
<dbReference type="SUPFAM" id="SSF52833">
    <property type="entry name" value="Thioredoxin-like"/>
    <property type="match status" value="1"/>
</dbReference>
<dbReference type="PANTHER" id="PTHR44051">
    <property type="entry name" value="GLUTATHIONE S-TRANSFERASE-RELATED"/>
    <property type="match status" value="1"/>
</dbReference>
<dbReference type="InterPro" id="IPR004045">
    <property type="entry name" value="Glutathione_S-Trfase_N"/>
</dbReference>
<dbReference type="EMBL" id="OFSP01000080">
    <property type="protein sequence ID" value="SOY78121.1"/>
    <property type="molecule type" value="Genomic_DNA"/>
</dbReference>
<evidence type="ECO:0000259" key="1">
    <source>
        <dbReference type="PROSITE" id="PS50404"/>
    </source>
</evidence>
<feature type="domain" description="GST C-terminal" evidence="2">
    <location>
        <begin position="89"/>
        <end position="214"/>
    </location>
</feature>
<comment type="caution">
    <text evidence="3">The sequence shown here is derived from an EMBL/GenBank/DDBJ whole genome shotgun (WGS) entry which is preliminary data.</text>
</comment>
<organism evidence="3 4">
    <name type="scientific">Cupriavidus taiwanensis</name>
    <dbReference type="NCBI Taxonomy" id="164546"/>
    <lineage>
        <taxon>Bacteria</taxon>
        <taxon>Pseudomonadati</taxon>
        <taxon>Pseudomonadota</taxon>
        <taxon>Betaproteobacteria</taxon>
        <taxon>Burkholderiales</taxon>
        <taxon>Burkholderiaceae</taxon>
        <taxon>Cupriavidus</taxon>
    </lineage>
</organism>
<dbReference type="Gene3D" id="1.20.1050.10">
    <property type="match status" value="1"/>
</dbReference>
<dbReference type="Pfam" id="PF13409">
    <property type="entry name" value="GST_N_2"/>
    <property type="match status" value="1"/>
</dbReference>
<dbReference type="PROSITE" id="PS50405">
    <property type="entry name" value="GST_CTER"/>
    <property type="match status" value="1"/>
</dbReference>
<dbReference type="SFLD" id="SFLDS00019">
    <property type="entry name" value="Glutathione_Transferase_(cytos"/>
    <property type="match status" value="1"/>
</dbReference>
<dbReference type="SUPFAM" id="SSF47616">
    <property type="entry name" value="GST C-terminal domain-like"/>
    <property type="match status" value="1"/>
</dbReference>
<feature type="domain" description="GST N-terminal" evidence="1">
    <location>
        <begin position="1"/>
        <end position="82"/>
    </location>
</feature>
<dbReference type="InterPro" id="IPR040079">
    <property type="entry name" value="Glutathione_S-Trfase"/>
</dbReference>
<reference evidence="4" key="1">
    <citation type="submission" date="2018-01" db="EMBL/GenBank/DDBJ databases">
        <authorList>
            <person name="Gaut B.S."/>
            <person name="Morton B.R."/>
            <person name="Clegg M.T."/>
            <person name="Duvall M.R."/>
        </authorList>
    </citation>
    <scope>NUCLEOTIDE SEQUENCE [LARGE SCALE GENOMIC DNA]</scope>
</reference>
<sequence length="214" mass="23813">MITLYDYELSGNCYKLRLFMNILGVEYRKQNVEFFPGQEHKGDALLALNPLGQLPVLDDDGFVLRDAQAILGYLASRYDATRTWYPSDDPKRLAEVNMWLAFADAITGTASAARLHDVLRYPLDAGKARAGAHALFRVLDEQLWFSEREHAGWICSGDGPTVADIACFPYVALSDEGGIPLIDYPALRRWTDRVRRVPGFIVMSGIFAASAPAP</sequence>
<proteinExistence type="predicted"/>
<dbReference type="CDD" id="cd03056">
    <property type="entry name" value="GST_N_4"/>
    <property type="match status" value="1"/>
</dbReference>
<dbReference type="RefSeq" id="WP_116343262.1">
    <property type="nucleotide sequence ID" value="NZ_OFSP01000080.1"/>
</dbReference>
<protein>
    <submittedName>
        <fullName evidence="3">Glutathione S-transferase domain</fullName>
    </submittedName>
</protein>
<accession>A0A375CSM6</accession>
<evidence type="ECO:0000313" key="4">
    <source>
        <dbReference type="Proteomes" id="UP000256297"/>
    </source>
</evidence>
<dbReference type="PANTHER" id="PTHR44051:SF2">
    <property type="entry name" value="HYPOTHETICAL GLUTATHIONE S-TRANSFERASE LIKE PROTEIN"/>
    <property type="match status" value="1"/>
</dbReference>
<gene>
    <name evidence="3" type="ORF">CBM2589_U30017</name>
</gene>
<evidence type="ECO:0000259" key="2">
    <source>
        <dbReference type="PROSITE" id="PS50405"/>
    </source>
</evidence>
<dbReference type="Gene3D" id="3.40.30.10">
    <property type="entry name" value="Glutaredoxin"/>
    <property type="match status" value="1"/>
</dbReference>
<name>A0A375CSM6_9BURK</name>
<dbReference type="Proteomes" id="UP000256297">
    <property type="component" value="Unassembled WGS sequence"/>
</dbReference>
<dbReference type="InterPro" id="IPR036282">
    <property type="entry name" value="Glutathione-S-Trfase_C_sf"/>
</dbReference>
<dbReference type="InterPro" id="IPR010987">
    <property type="entry name" value="Glutathione-S-Trfase_C-like"/>
</dbReference>
<dbReference type="InterPro" id="IPR036249">
    <property type="entry name" value="Thioredoxin-like_sf"/>
</dbReference>
<evidence type="ECO:0000313" key="3">
    <source>
        <dbReference type="EMBL" id="SOY78121.1"/>
    </source>
</evidence>
<dbReference type="SFLD" id="SFLDG00358">
    <property type="entry name" value="Main_(cytGST)"/>
    <property type="match status" value="1"/>
</dbReference>